<dbReference type="EMBL" id="JARAOO010000003">
    <property type="protein sequence ID" value="KAJ7974301.1"/>
    <property type="molecule type" value="Genomic_DNA"/>
</dbReference>
<evidence type="ECO:0000313" key="4">
    <source>
        <dbReference type="Proteomes" id="UP001163823"/>
    </source>
</evidence>
<dbReference type="InterPro" id="IPR051504">
    <property type="entry name" value="Plant_metabolite_acyltrans"/>
</dbReference>
<sequence>MYGSTRNCSVLEVCQITPPPETTTNYATPTSLPLTFFDIHWLRLPPVQELQFYEFTHPTPTFFDSVLPKLKHSLSLTLQYFLPLTGNFIWPHGSHKPIISYSPEDSVSFTIAESNACFIHLSGTDLSEATEIHPLIPQLAISDEKASVFAVQVTLFPNSGFSIGFAIHHAILDGITASVFRKSWAHICKLQDLTKPLSLLPSLMPFYDRSIIKDSTRLEAIYVEEWLKQGGPNNRSLKVWDLKVPEGAIRGIFELTHKDIENLRQSVLAKQNGKFQHLSKFTLICAYIWICIVKAEKTKGENVGLVFSVDCRPRMEPPIPSTYFGNCVAGKRIEAETKTLIGEDGLVTAVEAITKGLTSLETDGVLSGADKWVSMLSGITSGRTFAIAGSSHFDVYNIDYGWGSPKKVEMASIDRTGAICLFGSRNGNGGVQIGLVLKKHEMEAFATLFVEGLESLSDAGAQGSQIIMNV</sequence>
<proteinExistence type="predicted"/>
<accession>A0AAD7VFU0</accession>
<comment type="caution">
    <text evidence="3">The sequence shown here is derived from an EMBL/GenBank/DDBJ whole genome shotgun (WGS) entry which is preliminary data.</text>
</comment>
<keyword evidence="1" id="KW-0808">Transferase</keyword>
<evidence type="ECO:0000313" key="3">
    <source>
        <dbReference type="EMBL" id="KAJ7974301.1"/>
    </source>
</evidence>
<dbReference type="SUPFAM" id="SSF52777">
    <property type="entry name" value="CoA-dependent acyltransferases"/>
    <property type="match status" value="1"/>
</dbReference>
<keyword evidence="2" id="KW-0012">Acyltransferase</keyword>
<gene>
    <name evidence="3" type="ORF">O6P43_004392</name>
</gene>
<dbReference type="PANTHER" id="PTHR31625">
    <property type="match status" value="1"/>
</dbReference>
<protein>
    <submittedName>
        <fullName evidence="3">Phenolic glucoside malonyltransferase</fullName>
    </submittedName>
</protein>
<dbReference type="KEGG" id="qsa:O6P43_004392"/>
<dbReference type="Pfam" id="PF02458">
    <property type="entry name" value="Transferase"/>
    <property type="match status" value="1"/>
</dbReference>
<dbReference type="InterPro" id="IPR023213">
    <property type="entry name" value="CAT-like_dom_sf"/>
</dbReference>
<keyword evidence="4" id="KW-1185">Reference proteome</keyword>
<evidence type="ECO:0000256" key="1">
    <source>
        <dbReference type="ARBA" id="ARBA00022679"/>
    </source>
</evidence>
<name>A0AAD7VFU0_QUISA</name>
<evidence type="ECO:0000256" key="2">
    <source>
        <dbReference type="ARBA" id="ARBA00023315"/>
    </source>
</evidence>
<organism evidence="3 4">
    <name type="scientific">Quillaja saponaria</name>
    <name type="common">Soap bark tree</name>
    <dbReference type="NCBI Taxonomy" id="32244"/>
    <lineage>
        <taxon>Eukaryota</taxon>
        <taxon>Viridiplantae</taxon>
        <taxon>Streptophyta</taxon>
        <taxon>Embryophyta</taxon>
        <taxon>Tracheophyta</taxon>
        <taxon>Spermatophyta</taxon>
        <taxon>Magnoliopsida</taxon>
        <taxon>eudicotyledons</taxon>
        <taxon>Gunneridae</taxon>
        <taxon>Pentapetalae</taxon>
        <taxon>rosids</taxon>
        <taxon>fabids</taxon>
        <taxon>Fabales</taxon>
        <taxon>Quillajaceae</taxon>
        <taxon>Quillaja</taxon>
    </lineage>
</organism>
<dbReference type="Gene3D" id="3.30.559.10">
    <property type="entry name" value="Chloramphenicol acetyltransferase-like domain"/>
    <property type="match status" value="2"/>
</dbReference>
<reference evidence="3" key="1">
    <citation type="journal article" date="2023" name="Science">
        <title>Elucidation of the pathway for biosynthesis of saponin adjuvants from the soapbark tree.</title>
        <authorList>
            <person name="Reed J."/>
            <person name="Orme A."/>
            <person name="El-Demerdash A."/>
            <person name="Owen C."/>
            <person name="Martin L.B.B."/>
            <person name="Misra R.C."/>
            <person name="Kikuchi S."/>
            <person name="Rejzek M."/>
            <person name="Martin A.C."/>
            <person name="Harkess A."/>
            <person name="Leebens-Mack J."/>
            <person name="Louveau T."/>
            <person name="Stephenson M.J."/>
            <person name="Osbourn A."/>
        </authorList>
    </citation>
    <scope>NUCLEOTIDE SEQUENCE</scope>
    <source>
        <strain evidence="3">S10</strain>
    </source>
</reference>
<dbReference type="Proteomes" id="UP001163823">
    <property type="component" value="Chromosome 3"/>
</dbReference>
<dbReference type="GO" id="GO:0016747">
    <property type="term" value="F:acyltransferase activity, transferring groups other than amino-acyl groups"/>
    <property type="evidence" value="ECO:0007669"/>
    <property type="project" value="UniProtKB-ARBA"/>
</dbReference>
<dbReference type="AlphaFoldDB" id="A0AAD7VFU0"/>